<evidence type="ECO:0000256" key="1">
    <source>
        <dbReference type="SAM" id="MobiDB-lite"/>
    </source>
</evidence>
<dbReference type="AlphaFoldDB" id="A0A4Z2EP37"/>
<accession>A0A4Z2EP37</accession>
<proteinExistence type="predicted"/>
<feature type="region of interest" description="Disordered" evidence="1">
    <location>
        <begin position="46"/>
        <end position="75"/>
    </location>
</feature>
<evidence type="ECO:0000313" key="2">
    <source>
        <dbReference type="EMBL" id="TNN30311.1"/>
    </source>
</evidence>
<dbReference type="Proteomes" id="UP000314294">
    <property type="component" value="Unassembled WGS sequence"/>
</dbReference>
<name>A0A4Z2EP37_9TELE</name>
<reference evidence="2 3" key="1">
    <citation type="submission" date="2019-03" db="EMBL/GenBank/DDBJ databases">
        <title>First draft genome of Liparis tanakae, snailfish: a comprehensive survey of snailfish specific genes.</title>
        <authorList>
            <person name="Kim W."/>
            <person name="Song I."/>
            <person name="Jeong J.-H."/>
            <person name="Kim D."/>
            <person name="Kim S."/>
            <person name="Ryu S."/>
            <person name="Song J.Y."/>
            <person name="Lee S.K."/>
        </authorList>
    </citation>
    <scope>NUCLEOTIDE SEQUENCE [LARGE SCALE GENOMIC DNA]</scope>
    <source>
        <tissue evidence="2">Muscle</tissue>
    </source>
</reference>
<organism evidence="2 3">
    <name type="scientific">Liparis tanakae</name>
    <name type="common">Tanaka's snailfish</name>
    <dbReference type="NCBI Taxonomy" id="230148"/>
    <lineage>
        <taxon>Eukaryota</taxon>
        <taxon>Metazoa</taxon>
        <taxon>Chordata</taxon>
        <taxon>Craniata</taxon>
        <taxon>Vertebrata</taxon>
        <taxon>Euteleostomi</taxon>
        <taxon>Actinopterygii</taxon>
        <taxon>Neopterygii</taxon>
        <taxon>Teleostei</taxon>
        <taxon>Neoteleostei</taxon>
        <taxon>Acanthomorphata</taxon>
        <taxon>Eupercaria</taxon>
        <taxon>Perciformes</taxon>
        <taxon>Cottioidei</taxon>
        <taxon>Cottales</taxon>
        <taxon>Liparidae</taxon>
        <taxon>Liparis</taxon>
    </lineage>
</organism>
<dbReference type="EMBL" id="SRLO01004635">
    <property type="protein sequence ID" value="TNN30311.1"/>
    <property type="molecule type" value="Genomic_DNA"/>
</dbReference>
<feature type="compositionally biased region" description="Basic residues" evidence="1">
    <location>
        <begin position="46"/>
        <end position="55"/>
    </location>
</feature>
<protein>
    <submittedName>
        <fullName evidence="2">Uncharacterized protein</fullName>
    </submittedName>
</protein>
<gene>
    <name evidence="2" type="ORF">EYF80_059537</name>
</gene>
<evidence type="ECO:0000313" key="3">
    <source>
        <dbReference type="Proteomes" id="UP000314294"/>
    </source>
</evidence>
<sequence length="139" mass="14880">MSWRRRPPQDATHRGLGVEPAPYVPGCTWDKVDAGVAPRPTWRQRWRRVAGRRTRASVSGAGTGGREGGKEGALKAPFVGRVQTQGFSPRSAGRFSLTDAHVMEGGATAVCSAAGRTRGDPRVLKGQQQHLTSAFCVEA</sequence>
<keyword evidence="3" id="KW-1185">Reference proteome</keyword>
<comment type="caution">
    <text evidence="2">The sequence shown here is derived from an EMBL/GenBank/DDBJ whole genome shotgun (WGS) entry which is preliminary data.</text>
</comment>